<dbReference type="Gene3D" id="2.30.42.10">
    <property type="match status" value="1"/>
</dbReference>
<dbReference type="GO" id="GO:0006508">
    <property type="term" value="P:proteolysis"/>
    <property type="evidence" value="ECO:0007669"/>
    <property type="project" value="InterPro"/>
</dbReference>
<dbReference type="SUPFAM" id="SSF52096">
    <property type="entry name" value="ClpP/crotonase"/>
    <property type="match status" value="1"/>
</dbReference>
<feature type="domain" description="Tail specific protease" evidence="1">
    <location>
        <begin position="373"/>
        <end position="567"/>
    </location>
</feature>
<dbReference type="InterPro" id="IPR005151">
    <property type="entry name" value="Tail-specific_protease"/>
</dbReference>
<sequence length="592" mass="67534">MVYFIKENEIPRTKKYFTQHCVNGILGRQPRSRLHEPVSGNIKMKNIILVLLSIIISFKTVNAQNNLSDTEKLTATAKIWGFLKYYHPNVANGKLDWDNQLLVILPSIEKASRKEELSGIFVAWIESLGGIKLCRKCQTIPQSAQFDKNFDLTWFENNKIFTKELTEKLKFIEQNRFQGKPFYVTTEGRSSSLVISNEKPYDNFVWTNRPLRLLSLFRYWNIIEYFYPHKYQLDTKWDVVLSQMLPKFSSPASELAYHLTMLELVVKIDDSHGYFTTDVLNEHFGLKQIPAAFRIIDDQIIITGIYDNALANLNDIKVGDVISKVEGVEVAEVLKQNLNYCNGSNYQSKLKHATVKILNGSSDSVNVEITRGGKTKDRKLARYSFDQFKYGTNQKSWKVLQDNIGYIKLGIINEKELADALNSLVSAKAIIIDLRGYPKEFYGYHFRDFLGVRNAETNKVAKPDFRFPGKFILSNHTIVSKGDPKFTGEVLVLVDEYTQSRAEYTAMWLQNGYHVKTVGSQTAGAGGTMVPQEFVGGYKSYFTSSAIFYPNMAPIQRKGVKIDIEIKPTLQGTVDGKDEILERAIELATKNK</sequence>
<name>A0A5B6THY6_9BACT</name>
<dbReference type="SMART" id="SM00245">
    <property type="entry name" value="TSPc"/>
    <property type="match status" value="1"/>
</dbReference>
<evidence type="ECO:0000259" key="1">
    <source>
        <dbReference type="SMART" id="SM00245"/>
    </source>
</evidence>
<keyword evidence="3" id="KW-1185">Reference proteome</keyword>
<dbReference type="InterPro" id="IPR029045">
    <property type="entry name" value="ClpP/crotonase-like_dom_sf"/>
</dbReference>
<dbReference type="GO" id="GO:0004175">
    <property type="term" value="F:endopeptidase activity"/>
    <property type="evidence" value="ECO:0007669"/>
    <property type="project" value="TreeGrafter"/>
</dbReference>
<dbReference type="InterPro" id="IPR036034">
    <property type="entry name" value="PDZ_sf"/>
</dbReference>
<dbReference type="OrthoDB" id="5379939at2"/>
<organism evidence="2 3">
    <name type="scientific">Rufibacter hautae</name>
    <dbReference type="NCBI Taxonomy" id="2595005"/>
    <lineage>
        <taxon>Bacteria</taxon>
        <taxon>Pseudomonadati</taxon>
        <taxon>Bacteroidota</taxon>
        <taxon>Cytophagia</taxon>
        <taxon>Cytophagales</taxon>
        <taxon>Hymenobacteraceae</taxon>
        <taxon>Rufibacter</taxon>
    </lineage>
</organism>
<gene>
    <name evidence="2" type="ORF">FOA19_04960</name>
</gene>
<dbReference type="PANTHER" id="PTHR32060">
    <property type="entry name" value="TAIL-SPECIFIC PROTEASE"/>
    <property type="match status" value="1"/>
</dbReference>
<comment type="caution">
    <text evidence="2">The sequence shown here is derived from an EMBL/GenBank/DDBJ whole genome shotgun (WGS) entry which is preliminary data.</text>
</comment>
<dbReference type="Gene3D" id="3.90.226.10">
    <property type="entry name" value="2-enoyl-CoA Hydratase, Chain A, domain 1"/>
    <property type="match status" value="1"/>
</dbReference>
<evidence type="ECO:0000313" key="3">
    <source>
        <dbReference type="Proteomes" id="UP000324133"/>
    </source>
</evidence>
<dbReference type="GO" id="GO:0007165">
    <property type="term" value="P:signal transduction"/>
    <property type="evidence" value="ECO:0007669"/>
    <property type="project" value="TreeGrafter"/>
</dbReference>
<dbReference type="GO" id="GO:0030288">
    <property type="term" value="C:outer membrane-bounded periplasmic space"/>
    <property type="evidence" value="ECO:0007669"/>
    <property type="project" value="TreeGrafter"/>
</dbReference>
<protein>
    <recommendedName>
        <fullName evidence="1">Tail specific protease domain-containing protein</fullName>
    </recommendedName>
</protein>
<dbReference type="GO" id="GO:0008236">
    <property type="term" value="F:serine-type peptidase activity"/>
    <property type="evidence" value="ECO:0007669"/>
    <property type="project" value="InterPro"/>
</dbReference>
<evidence type="ECO:0000313" key="2">
    <source>
        <dbReference type="EMBL" id="KAA3440021.1"/>
    </source>
</evidence>
<dbReference type="EMBL" id="VKKY01000001">
    <property type="protein sequence ID" value="KAA3440021.1"/>
    <property type="molecule type" value="Genomic_DNA"/>
</dbReference>
<dbReference type="Proteomes" id="UP000324133">
    <property type="component" value="Unassembled WGS sequence"/>
</dbReference>
<accession>A0A5B6THY6</accession>
<proteinExistence type="predicted"/>
<dbReference type="PANTHER" id="PTHR32060:SF30">
    <property type="entry name" value="CARBOXY-TERMINAL PROCESSING PROTEASE CTPA"/>
    <property type="match status" value="1"/>
</dbReference>
<dbReference type="Pfam" id="PF03572">
    <property type="entry name" value="Peptidase_S41"/>
    <property type="match status" value="1"/>
</dbReference>
<dbReference type="AlphaFoldDB" id="A0A5B6THY6"/>
<reference evidence="2 3" key="1">
    <citation type="submission" date="2019-07" db="EMBL/GenBank/DDBJ databases">
        <title>Rufibacter sp. nov., isolated from lake sediment.</title>
        <authorList>
            <person name="Qu J.-H."/>
        </authorList>
    </citation>
    <scope>NUCLEOTIDE SEQUENCE [LARGE SCALE GENOMIC DNA]</scope>
    <source>
        <strain evidence="2 3">NBS58-1</strain>
    </source>
</reference>